<dbReference type="Proteomes" id="UP000187486">
    <property type="component" value="Unassembled WGS sequence"/>
</dbReference>
<keyword evidence="1 4" id="KW-0808">Transferase</keyword>
<dbReference type="AlphaFoldDB" id="A0A1R0L1E0"/>
<dbReference type="InterPro" id="IPR050832">
    <property type="entry name" value="Bact_Acetyltransf"/>
</dbReference>
<dbReference type="STRING" id="76021.BS329_06510"/>
<keyword evidence="5" id="KW-1185">Reference proteome</keyword>
<dbReference type="SUPFAM" id="SSF55729">
    <property type="entry name" value="Acyl-CoA N-acyltransferases (Nat)"/>
    <property type="match status" value="1"/>
</dbReference>
<evidence type="ECO:0000313" key="4">
    <source>
        <dbReference type="EMBL" id="OLZ55617.1"/>
    </source>
</evidence>
<comment type="caution">
    <text evidence="4">The sequence shown here is derived from an EMBL/GenBank/DDBJ whole genome shotgun (WGS) entry which is preliminary data.</text>
</comment>
<reference evidence="4 5" key="1">
    <citation type="submission" date="2016-01" db="EMBL/GenBank/DDBJ databases">
        <title>Amycolatopsis coloradensis genome sequencing and assembly.</title>
        <authorList>
            <person name="Mayilraj S."/>
        </authorList>
    </citation>
    <scope>NUCLEOTIDE SEQUENCE [LARGE SCALE GENOMIC DNA]</scope>
    <source>
        <strain evidence="4 5">DSM 44225</strain>
    </source>
</reference>
<evidence type="ECO:0000256" key="2">
    <source>
        <dbReference type="ARBA" id="ARBA00023315"/>
    </source>
</evidence>
<organism evidence="4 5">
    <name type="scientific">Amycolatopsis coloradensis</name>
    <dbReference type="NCBI Taxonomy" id="76021"/>
    <lineage>
        <taxon>Bacteria</taxon>
        <taxon>Bacillati</taxon>
        <taxon>Actinomycetota</taxon>
        <taxon>Actinomycetes</taxon>
        <taxon>Pseudonocardiales</taxon>
        <taxon>Pseudonocardiaceae</taxon>
        <taxon>Amycolatopsis</taxon>
    </lineage>
</organism>
<protein>
    <submittedName>
        <fullName evidence="4">GNAT family N-acetyltransferase</fullName>
    </submittedName>
</protein>
<dbReference type="Pfam" id="PF00583">
    <property type="entry name" value="Acetyltransf_1"/>
    <property type="match status" value="1"/>
</dbReference>
<keyword evidence="2" id="KW-0012">Acyltransferase</keyword>
<gene>
    <name evidence="4" type="ORF">BS329_06510</name>
</gene>
<dbReference type="PANTHER" id="PTHR43877">
    <property type="entry name" value="AMINOALKYLPHOSPHONATE N-ACETYLTRANSFERASE-RELATED-RELATED"/>
    <property type="match status" value="1"/>
</dbReference>
<dbReference type="GO" id="GO:0016747">
    <property type="term" value="F:acyltransferase activity, transferring groups other than amino-acyl groups"/>
    <property type="evidence" value="ECO:0007669"/>
    <property type="project" value="InterPro"/>
</dbReference>
<evidence type="ECO:0000256" key="1">
    <source>
        <dbReference type="ARBA" id="ARBA00022679"/>
    </source>
</evidence>
<name>A0A1R0L1E0_9PSEU</name>
<dbReference type="EMBL" id="MQUQ01000003">
    <property type="protein sequence ID" value="OLZ55617.1"/>
    <property type="molecule type" value="Genomic_DNA"/>
</dbReference>
<dbReference type="InterPro" id="IPR000182">
    <property type="entry name" value="GNAT_dom"/>
</dbReference>
<accession>A0A1R0L1E0</accession>
<dbReference type="Gene3D" id="3.40.630.30">
    <property type="match status" value="1"/>
</dbReference>
<dbReference type="PROSITE" id="PS51186">
    <property type="entry name" value="GNAT"/>
    <property type="match status" value="1"/>
</dbReference>
<dbReference type="OrthoDB" id="9799092at2"/>
<dbReference type="InterPro" id="IPR016181">
    <property type="entry name" value="Acyl_CoA_acyltransferase"/>
</dbReference>
<evidence type="ECO:0000259" key="3">
    <source>
        <dbReference type="PROSITE" id="PS51186"/>
    </source>
</evidence>
<sequence length="167" mass="18681">MLLVRRLAAGDLDVFRGIRLRALTDTPENYGSIAAAERAQSDEEWLARLAEDAWFAAFDDGRPVGLVAGRARDDGWILYSMWVAPEARGRGLGTKLMGELRSAAEADGAREVWLHVAEDNDRARRLYLRLGFVATGELEPMPNDVTRRRERFCYVLPYLPITAGSSK</sequence>
<proteinExistence type="predicted"/>
<dbReference type="CDD" id="cd04301">
    <property type="entry name" value="NAT_SF"/>
    <property type="match status" value="1"/>
</dbReference>
<evidence type="ECO:0000313" key="5">
    <source>
        <dbReference type="Proteomes" id="UP000187486"/>
    </source>
</evidence>
<dbReference type="RefSeq" id="WP_076156503.1">
    <property type="nucleotide sequence ID" value="NZ_JBEZVB010000045.1"/>
</dbReference>
<feature type="domain" description="N-acetyltransferase" evidence="3">
    <location>
        <begin position="2"/>
        <end position="160"/>
    </location>
</feature>